<dbReference type="NCBIfam" id="TIGR02605">
    <property type="entry name" value="CxxC_CxxC_SSSS"/>
    <property type="match status" value="1"/>
</dbReference>
<feature type="domain" description="Putative regulatory protein FmdB zinc ribbon" evidence="1">
    <location>
        <begin position="1"/>
        <end position="42"/>
    </location>
</feature>
<keyword evidence="5" id="KW-1185">Reference proteome</keyword>
<evidence type="ECO:0000259" key="1">
    <source>
        <dbReference type="SMART" id="SM00834"/>
    </source>
</evidence>
<dbReference type="Proteomes" id="UP000243540">
    <property type="component" value="Unassembled WGS sequence"/>
</dbReference>
<dbReference type="Proteomes" id="UP000243657">
    <property type="component" value="Unassembled WGS sequence"/>
</dbReference>
<dbReference type="Pfam" id="PF09723">
    <property type="entry name" value="Zn_ribbon_8"/>
    <property type="match status" value="1"/>
</dbReference>
<gene>
    <name evidence="3" type="ORF">ALMA_0559</name>
    <name evidence="2" type="ORF">B9T39_04185</name>
</gene>
<dbReference type="EMBL" id="NEKC01000007">
    <property type="protein sequence ID" value="OTA29317.1"/>
    <property type="molecule type" value="Genomic_DNA"/>
</dbReference>
<sequence>MPTYHYRCKNCGYDFTRVQSFSDAAITTCPNCHEEQVHKVYSVAGVTFKGSGFYHTDSGSGASHS</sequence>
<comment type="caution">
    <text evidence="2">The sequence shown here is derived from an EMBL/GenBank/DDBJ whole genome shotgun (WGS) entry which is preliminary data.</text>
</comment>
<evidence type="ECO:0000313" key="4">
    <source>
        <dbReference type="Proteomes" id="UP000243540"/>
    </source>
</evidence>
<proteinExistence type="predicted"/>
<dbReference type="OrthoDB" id="9813321at2"/>
<dbReference type="EMBL" id="MWWT01000005">
    <property type="protein sequence ID" value="OZG54098.1"/>
    <property type="molecule type" value="Genomic_DNA"/>
</dbReference>
<dbReference type="SMART" id="SM00834">
    <property type="entry name" value="CxxC_CXXC_SSSS"/>
    <property type="match status" value="1"/>
</dbReference>
<dbReference type="AlphaFoldDB" id="A0A1Y2SZ21"/>
<dbReference type="RefSeq" id="WP_086106562.1">
    <property type="nucleotide sequence ID" value="NZ_JBHLWS010000013.1"/>
</dbReference>
<accession>A0A1Y2SZ21</accession>
<evidence type="ECO:0000313" key="2">
    <source>
        <dbReference type="EMBL" id="OTA29317.1"/>
    </source>
</evidence>
<protein>
    <submittedName>
        <fullName evidence="2">FmdB family transcriptional regulator</fullName>
    </submittedName>
</protein>
<reference evidence="2 4" key="2">
    <citation type="submission" date="2017-04" db="EMBL/GenBank/DDBJ databases">
        <title>Draft genome sequences of Alloscardovia macacae UMA81211 and UMA81212 isolated from the feces of a rhesus macaque (Macaca mulatta).</title>
        <authorList>
            <person name="Albert K."/>
            <person name="Sela D.A."/>
        </authorList>
    </citation>
    <scope>NUCLEOTIDE SEQUENCE [LARGE SCALE GENOMIC DNA]</scope>
    <source>
        <strain evidence="2 4">UMA81212</strain>
    </source>
</reference>
<evidence type="ECO:0000313" key="3">
    <source>
        <dbReference type="EMBL" id="OZG54098.1"/>
    </source>
</evidence>
<reference evidence="3 5" key="1">
    <citation type="journal article" date="2017" name="BMC Genomics">
        <title>Comparative genomic and phylogenomic analyses of the Bifidobacteriaceae family.</title>
        <authorList>
            <person name="Lugli G.A."/>
            <person name="Milani C."/>
            <person name="Turroni F."/>
            <person name="Duranti S."/>
            <person name="Mancabelli L."/>
            <person name="Mangifesta M."/>
            <person name="Ferrario C."/>
            <person name="Modesto M."/>
            <person name="Mattarelli P."/>
            <person name="Jiri K."/>
            <person name="van Sinderen D."/>
            <person name="Ventura M."/>
        </authorList>
    </citation>
    <scope>NUCLEOTIDE SEQUENCE [LARGE SCALE GENOMIC DNA]</scope>
    <source>
        <strain evidence="3 5">DSM 24762</strain>
    </source>
</reference>
<evidence type="ECO:0000313" key="5">
    <source>
        <dbReference type="Proteomes" id="UP000243657"/>
    </source>
</evidence>
<name>A0A1Y2SZ21_9BIFI</name>
<dbReference type="InterPro" id="IPR013429">
    <property type="entry name" value="Regulatory_FmdB_Zinc_ribbon"/>
</dbReference>
<dbReference type="PANTHER" id="PTHR34404">
    <property type="entry name" value="REGULATORY PROTEIN, FMDB FAMILY"/>
    <property type="match status" value="1"/>
</dbReference>
<dbReference type="PANTHER" id="PTHR34404:SF2">
    <property type="entry name" value="CONSERVED SERINE RICH PROTEIN"/>
    <property type="match status" value="1"/>
</dbReference>
<organism evidence="2 4">
    <name type="scientific">Alloscardovia macacae</name>
    <dbReference type="NCBI Taxonomy" id="1160091"/>
    <lineage>
        <taxon>Bacteria</taxon>
        <taxon>Bacillati</taxon>
        <taxon>Actinomycetota</taxon>
        <taxon>Actinomycetes</taxon>
        <taxon>Bifidobacteriales</taxon>
        <taxon>Bifidobacteriaceae</taxon>
        <taxon>Alloscardovia</taxon>
    </lineage>
</organism>